<dbReference type="Pfam" id="PF00440">
    <property type="entry name" value="TetR_N"/>
    <property type="match status" value="1"/>
</dbReference>
<evidence type="ECO:0000313" key="7">
    <source>
        <dbReference type="Proteomes" id="UP000285768"/>
    </source>
</evidence>
<protein>
    <submittedName>
        <fullName evidence="6">TetR/AcrR family transcriptional regulator</fullName>
    </submittedName>
</protein>
<dbReference type="RefSeq" id="WP_128386730.1">
    <property type="nucleotide sequence ID" value="NZ_CP035037.1"/>
</dbReference>
<keyword evidence="7" id="KW-1185">Reference proteome</keyword>
<evidence type="ECO:0000259" key="5">
    <source>
        <dbReference type="PROSITE" id="PS50977"/>
    </source>
</evidence>
<dbReference type="Pfam" id="PF13305">
    <property type="entry name" value="TetR_C_33"/>
    <property type="match status" value="1"/>
</dbReference>
<dbReference type="PANTHER" id="PTHR30055">
    <property type="entry name" value="HTH-TYPE TRANSCRIPTIONAL REGULATOR RUTR"/>
    <property type="match status" value="1"/>
</dbReference>
<dbReference type="InterPro" id="IPR001647">
    <property type="entry name" value="HTH_TetR"/>
</dbReference>
<dbReference type="PANTHER" id="PTHR30055:SF220">
    <property type="entry name" value="TETR-FAMILY REGULATORY PROTEIN"/>
    <property type="match status" value="1"/>
</dbReference>
<accession>A0ABX5QFA0</accession>
<keyword evidence="3" id="KW-0804">Transcription</keyword>
<dbReference type="Proteomes" id="UP000285768">
    <property type="component" value="Chromosome"/>
</dbReference>
<evidence type="ECO:0000256" key="1">
    <source>
        <dbReference type="ARBA" id="ARBA00023015"/>
    </source>
</evidence>
<evidence type="ECO:0000256" key="4">
    <source>
        <dbReference type="PROSITE-ProRule" id="PRU00335"/>
    </source>
</evidence>
<dbReference type="PROSITE" id="PS50977">
    <property type="entry name" value="HTH_TETR_2"/>
    <property type="match status" value="1"/>
</dbReference>
<keyword evidence="2 4" id="KW-0238">DNA-binding</keyword>
<dbReference type="InterPro" id="IPR009057">
    <property type="entry name" value="Homeodomain-like_sf"/>
</dbReference>
<keyword evidence="1" id="KW-0805">Transcription regulation</keyword>
<dbReference type="SUPFAM" id="SSF48498">
    <property type="entry name" value="Tetracyclin repressor-like, C-terminal domain"/>
    <property type="match status" value="1"/>
</dbReference>
<feature type="domain" description="HTH tetR-type" evidence="5">
    <location>
        <begin position="13"/>
        <end position="71"/>
    </location>
</feature>
<evidence type="ECO:0000256" key="3">
    <source>
        <dbReference type="ARBA" id="ARBA00023163"/>
    </source>
</evidence>
<feature type="DNA-binding region" description="H-T-H motif" evidence="4">
    <location>
        <begin position="34"/>
        <end position="53"/>
    </location>
</feature>
<dbReference type="InterPro" id="IPR050109">
    <property type="entry name" value="HTH-type_TetR-like_transc_reg"/>
</dbReference>
<dbReference type="SUPFAM" id="SSF46689">
    <property type="entry name" value="Homeodomain-like"/>
    <property type="match status" value="1"/>
</dbReference>
<name>A0ABX5QFA0_9MICO</name>
<reference evidence="6 7" key="1">
    <citation type="submission" date="2019-01" db="EMBL/GenBank/DDBJ databases">
        <title>Leucobacter muris sp. nov. isolated from the nose of a laboratory mouse.</title>
        <authorList>
            <person name="Benga L."/>
            <person name="Sproeer C."/>
            <person name="Schumann P."/>
            <person name="Verbarg S."/>
            <person name="Bunk B."/>
            <person name="Engelhardt E."/>
            <person name="Benten P.M."/>
            <person name="Sager M."/>
        </authorList>
    </citation>
    <scope>NUCLEOTIDE SEQUENCE [LARGE SCALE GENOMIC DNA]</scope>
    <source>
        <strain evidence="6 7">DSM 101948</strain>
    </source>
</reference>
<gene>
    <name evidence="6" type="ORF">Leucomu_06640</name>
</gene>
<evidence type="ECO:0000313" key="6">
    <source>
        <dbReference type="EMBL" id="QAB17641.1"/>
    </source>
</evidence>
<sequence>MDSESARAGYHHGDLRASLVLAALEMLEAGESFSLRAIARRAGVSTAAPYRHFADRDALESALAVHGLHELMDAITGDGRAPECAADVAEIAVGYVRFALRRPALFRLMFGRECDEQDDDRVRAAGALHEYLESVMAGVFPHADPVALATAGWSLAHGLAFLHLDGKLPNADPSAVDDRVRATFAAITPSPSPDPESRAS</sequence>
<dbReference type="InterPro" id="IPR036271">
    <property type="entry name" value="Tet_transcr_reg_TetR-rel_C_sf"/>
</dbReference>
<proteinExistence type="predicted"/>
<organism evidence="6 7">
    <name type="scientific">Leucobacter muris</name>
    <dbReference type="NCBI Taxonomy" id="1935379"/>
    <lineage>
        <taxon>Bacteria</taxon>
        <taxon>Bacillati</taxon>
        <taxon>Actinomycetota</taxon>
        <taxon>Actinomycetes</taxon>
        <taxon>Micrococcales</taxon>
        <taxon>Microbacteriaceae</taxon>
        <taxon>Leucobacter</taxon>
    </lineage>
</organism>
<dbReference type="EMBL" id="CP035037">
    <property type="protein sequence ID" value="QAB17641.1"/>
    <property type="molecule type" value="Genomic_DNA"/>
</dbReference>
<dbReference type="Gene3D" id="1.10.357.10">
    <property type="entry name" value="Tetracycline Repressor, domain 2"/>
    <property type="match status" value="1"/>
</dbReference>
<dbReference type="InterPro" id="IPR025996">
    <property type="entry name" value="MT1864/Rv1816-like_C"/>
</dbReference>
<evidence type="ECO:0000256" key="2">
    <source>
        <dbReference type="ARBA" id="ARBA00023125"/>
    </source>
</evidence>